<dbReference type="RefSeq" id="WP_223906851.1">
    <property type="nucleotide sequence ID" value="NZ_AP024238.1"/>
</dbReference>
<proteinExistence type="inferred from homology"/>
<keyword evidence="5" id="KW-1185">Reference proteome</keyword>
<dbReference type="EMBL" id="AP024238">
    <property type="protein sequence ID" value="BCO25344.1"/>
    <property type="molecule type" value="Genomic_DNA"/>
</dbReference>
<feature type="domain" description="Phospholipase/carboxylesterase/thioesterase" evidence="3">
    <location>
        <begin position="27"/>
        <end position="221"/>
    </location>
</feature>
<dbReference type="PANTHER" id="PTHR10655:SF17">
    <property type="entry name" value="LYSOPHOSPHOLIPASE-LIKE PROTEIN 1"/>
    <property type="match status" value="1"/>
</dbReference>
<organism evidence="4 5">
    <name type="scientific">Rhodoferax lithotrophicus</name>
    <dbReference type="NCBI Taxonomy" id="2798804"/>
    <lineage>
        <taxon>Bacteria</taxon>
        <taxon>Pseudomonadati</taxon>
        <taxon>Pseudomonadota</taxon>
        <taxon>Betaproteobacteria</taxon>
        <taxon>Burkholderiales</taxon>
        <taxon>Comamonadaceae</taxon>
        <taxon>Rhodoferax</taxon>
    </lineage>
</organism>
<evidence type="ECO:0000259" key="3">
    <source>
        <dbReference type="Pfam" id="PF02230"/>
    </source>
</evidence>
<sequence length="231" mass="24742">MNTTSARPGELLSDPQLGLSYRLVQPVPAKPRRCVILLHGVGSNEVHMASLATRMPADTLVVLARGLLTLGPGQYAWFRVAFGANGPSINKEEAEHSRQTLIQWLQKLQHHYGVSADHTVIAGFSQGGIMSASVGLSAPESVAGFGLLSGRILPELEPHLASPQRLARLKAFVGHGEQDAVLPVAWAHRSDALLSRLGVAHELHLYAMDHGISAEIHADFLTWLGTLSAPA</sequence>
<protein>
    <recommendedName>
        <fullName evidence="3">Phospholipase/carboxylesterase/thioesterase domain-containing protein</fullName>
    </recommendedName>
</protein>
<keyword evidence="2" id="KW-0378">Hydrolase</keyword>
<dbReference type="Gene3D" id="3.40.50.1820">
    <property type="entry name" value="alpha/beta hydrolase"/>
    <property type="match status" value="1"/>
</dbReference>
<dbReference type="PANTHER" id="PTHR10655">
    <property type="entry name" value="LYSOPHOSPHOLIPASE-RELATED"/>
    <property type="match status" value="1"/>
</dbReference>
<name>A0ABM7MGN4_9BURK</name>
<gene>
    <name evidence="4" type="ORF">MIZ03_0204</name>
</gene>
<reference evidence="4 5" key="1">
    <citation type="journal article" date="2021" name="Microbiol. Spectr.">
        <title>A Single Bacterium Capable of Oxidation and Reduction of Iron at Circumneutral pH.</title>
        <authorList>
            <person name="Kato S."/>
            <person name="Ohkuma M."/>
        </authorList>
    </citation>
    <scope>NUCLEOTIDE SEQUENCE [LARGE SCALE GENOMIC DNA]</scope>
    <source>
        <strain evidence="4 5">MIZ03</strain>
    </source>
</reference>
<evidence type="ECO:0000313" key="4">
    <source>
        <dbReference type="EMBL" id="BCO25344.1"/>
    </source>
</evidence>
<dbReference type="InterPro" id="IPR029058">
    <property type="entry name" value="AB_hydrolase_fold"/>
</dbReference>
<evidence type="ECO:0000256" key="1">
    <source>
        <dbReference type="ARBA" id="ARBA00006499"/>
    </source>
</evidence>
<dbReference type="Proteomes" id="UP000824366">
    <property type="component" value="Chromosome"/>
</dbReference>
<dbReference type="InterPro" id="IPR050565">
    <property type="entry name" value="LYPA1-2/EST-like"/>
</dbReference>
<accession>A0ABM7MGN4</accession>
<dbReference type="SUPFAM" id="SSF53474">
    <property type="entry name" value="alpha/beta-Hydrolases"/>
    <property type="match status" value="1"/>
</dbReference>
<dbReference type="InterPro" id="IPR003140">
    <property type="entry name" value="PLipase/COase/thioEstase"/>
</dbReference>
<comment type="similarity">
    <text evidence="1">Belongs to the AB hydrolase superfamily. AB hydrolase 2 family.</text>
</comment>
<evidence type="ECO:0000313" key="5">
    <source>
        <dbReference type="Proteomes" id="UP000824366"/>
    </source>
</evidence>
<evidence type="ECO:0000256" key="2">
    <source>
        <dbReference type="ARBA" id="ARBA00022801"/>
    </source>
</evidence>
<dbReference type="Pfam" id="PF02230">
    <property type="entry name" value="Abhydrolase_2"/>
    <property type="match status" value="1"/>
</dbReference>